<protein>
    <recommendedName>
        <fullName evidence="1">Fibronectin type-III domain-containing protein</fullName>
    </recommendedName>
</protein>
<reference evidence="2" key="1">
    <citation type="submission" date="2019-02" db="EMBL/GenBank/DDBJ databases">
        <authorList>
            <person name="Gruber-Vodicka R. H."/>
            <person name="Seah K. B. B."/>
        </authorList>
    </citation>
    <scope>NUCLEOTIDE SEQUENCE</scope>
    <source>
        <strain evidence="2">BECK_DK47</strain>
    </source>
</reference>
<accession>A0A450T1E2</accession>
<dbReference type="PROSITE" id="PS50853">
    <property type="entry name" value="FN3"/>
    <property type="match status" value="1"/>
</dbReference>
<dbReference type="SUPFAM" id="SSF49265">
    <property type="entry name" value="Fibronectin type III"/>
    <property type="match status" value="1"/>
</dbReference>
<dbReference type="Gene3D" id="2.60.40.10">
    <property type="entry name" value="Immunoglobulins"/>
    <property type="match status" value="1"/>
</dbReference>
<feature type="domain" description="Fibronectin type-III" evidence="1">
    <location>
        <begin position="168"/>
        <end position="255"/>
    </location>
</feature>
<sequence length="255" mass="28108">MMPAHGLHAGFRSRAVPGMEISPAFRYHFPAIGNAFPRPENLFPGFRRSFPSLGNRFPKAETKIVSLLHEIIAGLKAHQDLFPSPPVSAEELEEQFKAYLKTADTANEKQAEAKHAVEEKNHALDAAVESSKMILRYAENVTHSDDATLNFLGWGAHREPARLKLPGQTRHLEAPRQGDAWIVLDWKQPDEGGKAAAYKIQRREGDSETWTDAGLAMGLETTLSNQPRGIRLEFQVVAVNKAGEGEPSNGVLATL</sequence>
<dbReference type="InterPro" id="IPR013783">
    <property type="entry name" value="Ig-like_fold"/>
</dbReference>
<dbReference type="InterPro" id="IPR003961">
    <property type="entry name" value="FN3_dom"/>
</dbReference>
<dbReference type="EMBL" id="CAADEX010000091">
    <property type="protein sequence ID" value="VFJ60307.1"/>
    <property type="molecule type" value="Genomic_DNA"/>
</dbReference>
<evidence type="ECO:0000259" key="1">
    <source>
        <dbReference type="PROSITE" id="PS50853"/>
    </source>
</evidence>
<organism evidence="2">
    <name type="scientific">Candidatus Kentrum sp. DK</name>
    <dbReference type="NCBI Taxonomy" id="2126562"/>
    <lineage>
        <taxon>Bacteria</taxon>
        <taxon>Pseudomonadati</taxon>
        <taxon>Pseudomonadota</taxon>
        <taxon>Gammaproteobacteria</taxon>
        <taxon>Candidatus Kentrum</taxon>
    </lineage>
</organism>
<proteinExistence type="predicted"/>
<dbReference type="CDD" id="cd00063">
    <property type="entry name" value="FN3"/>
    <property type="match status" value="1"/>
</dbReference>
<dbReference type="AlphaFoldDB" id="A0A450T1E2"/>
<gene>
    <name evidence="2" type="ORF">BECKDK2373B_GA0170837_109114</name>
</gene>
<evidence type="ECO:0000313" key="2">
    <source>
        <dbReference type="EMBL" id="VFJ60307.1"/>
    </source>
</evidence>
<dbReference type="Pfam" id="PF00041">
    <property type="entry name" value="fn3"/>
    <property type="match status" value="1"/>
</dbReference>
<name>A0A450T1E2_9GAMM</name>
<dbReference type="InterPro" id="IPR036116">
    <property type="entry name" value="FN3_sf"/>
</dbReference>